<dbReference type="EMBL" id="CP014587">
    <property type="protein sequence ID" value="ANZ77991.1"/>
    <property type="molecule type" value="Genomic_DNA"/>
</dbReference>
<dbReference type="NCBIfam" id="NF007956">
    <property type="entry name" value="PRK10675.1"/>
    <property type="match status" value="1"/>
</dbReference>
<evidence type="ECO:0000256" key="10">
    <source>
        <dbReference type="ARBA" id="ARBA00038238"/>
    </source>
</evidence>
<comment type="similarity">
    <text evidence="9">In the N-terminal section; belongs to the NAD(P)-dependent epimerase/dehydratase family.</text>
</comment>
<evidence type="ECO:0000256" key="7">
    <source>
        <dbReference type="ARBA" id="ARBA00023235"/>
    </source>
</evidence>
<evidence type="ECO:0000256" key="9">
    <source>
        <dbReference type="ARBA" id="ARBA00037955"/>
    </source>
</evidence>
<evidence type="ECO:0000313" key="14">
    <source>
        <dbReference type="Proteomes" id="UP000094565"/>
    </source>
</evidence>
<name>A0A1B2JJA1_PICPA</name>
<keyword evidence="7 11" id="KW-0413">Isomerase</keyword>
<accession>A0A1B2JJA1</accession>
<dbReference type="SUPFAM" id="SSF51735">
    <property type="entry name" value="NAD(P)-binding Rossmann-fold domains"/>
    <property type="match status" value="1"/>
</dbReference>
<dbReference type="EC" id="5.1.3.2" evidence="11"/>
<keyword evidence="5 11" id="KW-0520">NAD</keyword>
<reference evidence="13 14" key="1">
    <citation type="submission" date="2016-02" db="EMBL/GenBank/DDBJ databases">
        <title>Comparative genomic and transcriptomic foundation for Pichia pastoris.</title>
        <authorList>
            <person name="Love K.R."/>
            <person name="Shah K.A."/>
            <person name="Whittaker C.A."/>
            <person name="Wu J."/>
            <person name="Bartlett M.C."/>
            <person name="Ma D."/>
            <person name="Leeson R.L."/>
            <person name="Priest M."/>
            <person name="Young S.K."/>
            <person name="Love J.C."/>
        </authorList>
    </citation>
    <scope>NUCLEOTIDE SEQUENCE [LARGE SCALE GENOMIC DNA]</scope>
    <source>
        <strain evidence="13 14">ATCC 28485</strain>
    </source>
</reference>
<keyword evidence="6" id="KW-0299">Galactose metabolism</keyword>
<dbReference type="Pfam" id="PF01370">
    <property type="entry name" value="Epimerase"/>
    <property type="match status" value="1"/>
</dbReference>
<gene>
    <name evidence="13" type="primary">GAL10</name>
    <name evidence="13" type="ORF">ATY40_BA7504468</name>
</gene>
<dbReference type="InterPro" id="IPR005886">
    <property type="entry name" value="UDP_G4E"/>
</dbReference>
<comment type="cofactor">
    <cofactor evidence="2 11">
        <name>NAD(+)</name>
        <dbReference type="ChEBI" id="CHEBI:57540"/>
    </cofactor>
</comment>
<protein>
    <recommendedName>
        <fullName evidence="11">UDP-glucose 4-epimerase</fullName>
        <ecNumber evidence="11">5.1.3.2</ecNumber>
    </recommendedName>
</protein>
<comment type="pathway">
    <text evidence="3 11">Carbohydrate metabolism; galactose metabolism.</text>
</comment>
<dbReference type="Gene3D" id="3.90.25.10">
    <property type="entry name" value="UDP-galactose 4-epimerase, domain 1"/>
    <property type="match status" value="1"/>
</dbReference>
<evidence type="ECO:0000256" key="2">
    <source>
        <dbReference type="ARBA" id="ARBA00001911"/>
    </source>
</evidence>
<comment type="pathway">
    <text evidence="4">Carbohydrate metabolism; hexose metabolism.</text>
</comment>
<evidence type="ECO:0000313" key="13">
    <source>
        <dbReference type="EMBL" id="ANZ77991.1"/>
    </source>
</evidence>
<dbReference type="GO" id="GO:0003978">
    <property type="term" value="F:UDP-glucose 4-epimerase activity"/>
    <property type="evidence" value="ECO:0007669"/>
    <property type="project" value="UniProtKB-UniRule"/>
</dbReference>
<evidence type="ECO:0000256" key="1">
    <source>
        <dbReference type="ARBA" id="ARBA00000083"/>
    </source>
</evidence>
<dbReference type="UniPathway" id="UPA00214"/>
<dbReference type="AlphaFoldDB" id="A0A1B2JJA1"/>
<evidence type="ECO:0000256" key="6">
    <source>
        <dbReference type="ARBA" id="ARBA00023144"/>
    </source>
</evidence>
<comment type="similarity">
    <text evidence="11">Belongs to the NAD(P)-dependent epimerase/dehydratase family.</text>
</comment>
<comment type="catalytic activity">
    <reaction evidence="1 11">
        <text>UDP-alpha-D-glucose = UDP-alpha-D-galactose</text>
        <dbReference type="Rhea" id="RHEA:22168"/>
        <dbReference type="ChEBI" id="CHEBI:58885"/>
        <dbReference type="ChEBI" id="CHEBI:66914"/>
        <dbReference type="EC" id="5.1.3.2"/>
    </reaction>
</comment>
<dbReference type="InterPro" id="IPR036291">
    <property type="entry name" value="NAD(P)-bd_dom_sf"/>
</dbReference>
<sequence>MNGYVLVTGGAGYIGSHTVVELLNNDYLVIVVDNLSNSSYHVIKRIETLTGKSVTFFNIDLREEDKLRKVFQDFTIHSVLHFAALKAVGESAKSPLQYYDNNVSGTISLLNVMKQSNVKKLVYSSSATVYGDATRYVDMIPIPEDCPAVPTNPYGMSKVIVENIIRDIFASDNDWKSAILRYFNPIGAHPSGLIGEDPFGTPNNLLPYLAQVAIGRRDRLFVFGNDYTSKDGTPIRDYLHIVDLAQGHIAALKYLDSREEGICREWNLGTGSGSTVLEVYEAFCNAIGRKLPYEIVGRREGDVLNLTALPTRANEELGWKTKLTIEDACIDLWTWTMNNPYGYRIDKQKSDWLGKKDSFSRKLCRTGAVDPSEGPILPARMLDEFMEIEVKTTN</sequence>
<keyword evidence="14" id="KW-1185">Reference proteome</keyword>
<proteinExistence type="inferred from homology"/>
<dbReference type="Proteomes" id="UP000094565">
    <property type="component" value="Chromosome 4"/>
</dbReference>
<dbReference type="PANTHER" id="PTHR43725:SF47">
    <property type="entry name" value="UDP-GLUCOSE 4-EPIMERASE"/>
    <property type="match status" value="1"/>
</dbReference>
<dbReference type="CDD" id="cd05247">
    <property type="entry name" value="UDP_G4E_1_SDR_e"/>
    <property type="match status" value="1"/>
</dbReference>
<comment type="subunit">
    <text evidence="11">Homodimer.</text>
</comment>
<dbReference type="GO" id="GO:0006012">
    <property type="term" value="P:galactose metabolic process"/>
    <property type="evidence" value="ECO:0007669"/>
    <property type="project" value="UniProtKB-UniPathway"/>
</dbReference>
<evidence type="ECO:0000256" key="11">
    <source>
        <dbReference type="RuleBase" id="RU366046"/>
    </source>
</evidence>
<dbReference type="Gene3D" id="3.40.50.720">
    <property type="entry name" value="NAD(P)-binding Rossmann-like Domain"/>
    <property type="match status" value="1"/>
</dbReference>
<comment type="function">
    <text evidence="8">Mutarotase converts alpha-aldose to the beta-anomer. It is active on D-glucose, L-arabinose, D-xylose, D-galactose, maltose and lactose.</text>
</comment>
<feature type="domain" description="NAD-dependent epimerase/dehydratase" evidence="12">
    <location>
        <begin position="5"/>
        <end position="261"/>
    </location>
</feature>
<dbReference type="PANTHER" id="PTHR43725">
    <property type="entry name" value="UDP-GLUCOSE 4-EPIMERASE"/>
    <property type="match status" value="1"/>
</dbReference>
<evidence type="ECO:0000256" key="4">
    <source>
        <dbReference type="ARBA" id="ARBA00005028"/>
    </source>
</evidence>
<evidence type="ECO:0000256" key="8">
    <source>
        <dbReference type="ARBA" id="ARBA00037676"/>
    </source>
</evidence>
<keyword evidence="11" id="KW-0119">Carbohydrate metabolism</keyword>
<dbReference type="OrthoDB" id="9402762at2759"/>
<organism evidence="13 14">
    <name type="scientific">Komagataella pastoris</name>
    <name type="common">Yeast</name>
    <name type="synonym">Pichia pastoris</name>
    <dbReference type="NCBI Taxonomy" id="4922"/>
    <lineage>
        <taxon>Eukaryota</taxon>
        <taxon>Fungi</taxon>
        <taxon>Dikarya</taxon>
        <taxon>Ascomycota</taxon>
        <taxon>Saccharomycotina</taxon>
        <taxon>Pichiomycetes</taxon>
        <taxon>Pichiales</taxon>
        <taxon>Pichiaceae</taxon>
        <taxon>Komagataella</taxon>
    </lineage>
</organism>
<dbReference type="NCBIfam" id="TIGR01179">
    <property type="entry name" value="galE"/>
    <property type="match status" value="1"/>
</dbReference>
<dbReference type="InterPro" id="IPR001509">
    <property type="entry name" value="Epimerase_deHydtase"/>
</dbReference>
<comment type="similarity">
    <text evidence="10">In the C-terminal section; belongs to the aldose epimerase family.</text>
</comment>
<evidence type="ECO:0000256" key="5">
    <source>
        <dbReference type="ARBA" id="ARBA00023027"/>
    </source>
</evidence>
<dbReference type="GO" id="GO:0005829">
    <property type="term" value="C:cytosol"/>
    <property type="evidence" value="ECO:0007669"/>
    <property type="project" value="TreeGrafter"/>
</dbReference>
<evidence type="ECO:0000259" key="12">
    <source>
        <dbReference type="Pfam" id="PF01370"/>
    </source>
</evidence>
<evidence type="ECO:0000256" key="3">
    <source>
        <dbReference type="ARBA" id="ARBA00004947"/>
    </source>
</evidence>